<dbReference type="Proteomes" id="UP000515163">
    <property type="component" value="Unplaced"/>
</dbReference>
<dbReference type="SUPFAM" id="SSF48452">
    <property type="entry name" value="TPR-like"/>
    <property type="match status" value="1"/>
</dbReference>
<dbReference type="SMART" id="SM00028">
    <property type="entry name" value="TPR"/>
    <property type="match status" value="3"/>
</dbReference>
<dbReference type="KEGG" id="aten:116291990"/>
<evidence type="ECO:0000256" key="2">
    <source>
        <dbReference type="SAM" id="MobiDB-lite"/>
    </source>
</evidence>
<dbReference type="InterPro" id="IPR011992">
    <property type="entry name" value="EF-hand-dom_pair"/>
</dbReference>
<organism evidence="4 5">
    <name type="scientific">Actinia tenebrosa</name>
    <name type="common">Australian red waratah sea anemone</name>
    <dbReference type="NCBI Taxonomy" id="6105"/>
    <lineage>
        <taxon>Eukaryota</taxon>
        <taxon>Metazoa</taxon>
        <taxon>Cnidaria</taxon>
        <taxon>Anthozoa</taxon>
        <taxon>Hexacorallia</taxon>
        <taxon>Actiniaria</taxon>
        <taxon>Actiniidae</taxon>
        <taxon>Actinia</taxon>
    </lineage>
</organism>
<dbReference type="RefSeq" id="XP_031555083.1">
    <property type="nucleotide sequence ID" value="XM_031699223.1"/>
</dbReference>
<dbReference type="GO" id="GO:0030008">
    <property type="term" value="C:TRAPP complex"/>
    <property type="evidence" value="ECO:0007669"/>
    <property type="project" value="TreeGrafter"/>
</dbReference>
<feature type="compositionally biased region" description="Basic and acidic residues" evidence="2">
    <location>
        <begin position="240"/>
        <end position="249"/>
    </location>
</feature>
<sequence>MGQGKSKEGYQKAVKKLSSLELDNIEAVFNELSIKTEDGKRRVELSLLTRQEFAERFHLTGFVAERLCHAFDKTETGTIELDEFIGGIALCLHGSVRDKCRLLFKIFDLDQDDGVSKDELTAVLLSSVESAEKILNNIEGQDTNSESDETDKLIDTVTKIVQKAFETCDTAKSGKLSAKQFSNWLIRNPKIMDNVFGWQCPRPEEGHWMNENLAIPAVRIGMAESASPRMPSPFSQMMEAEAKESRKLSDLFNDPHSSTADEGQSFFDTLNHPSNTPGDSIFVQTNTEEATDSQKEDDGQTAVETQVAFQGLPINNEPQESIHFKGLDSFQDQPLVPDPSESPDIPSEPPHKSLEDIVEAERRSEPGFIGEDSLQQPFQFVQQPFPIPMITQHHLQDASTPQQPFQPSSIPVTPTCLQNMKVYQDPATKHPLEDTSQHHVHETTVHPPIPTVPEVEVHSKQTKEDLLASAWIPSPQTSDFLTAITSGMINKTDIDQQFLTSPGIVIDNSQLDPVKDLLLKFMDEHDVEKRQTLGVDNVPLNESGLRDLLSAECWRAALDFTSRFLTAHGQGVGQYGQRAMHTHKTLQVWFCRIALLYKLQMYSTAEAELEAFKNFDQPDLYYEFYPETYPGRKGCMVPFSLRILLAELPQHSGKPNEALDRLYSLQRTCKAVLKNLANGLDEDGSKSADKSDDMREAAVKMWNERELRVLYAIGNCFLAVKDYNLAVSVFESIIKQDETLSAALYSGIGRIYLQLGDLERAENYFKIVEERATGDPENMSTVVMNKGFMALARGSHEDAHKHFVAATKLDPENSVATNNVAVCLLFLGKLKEALQVLESIIWSNPPKNLNDGLLFNLCTIYELESSWSLQKKQKLLELVSQYKGDGFNVSCLKIS</sequence>
<dbReference type="Pfam" id="PF13432">
    <property type="entry name" value="TPR_16"/>
    <property type="match status" value="1"/>
</dbReference>
<evidence type="ECO:0000256" key="1">
    <source>
        <dbReference type="PROSITE-ProRule" id="PRU00339"/>
    </source>
</evidence>
<dbReference type="PROSITE" id="PS50005">
    <property type="entry name" value="TPR"/>
    <property type="match status" value="2"/>
</dbReference>
<accession>A0A6P8HJM8</accession>
<dbReference type="GeneID" id="116291990"/>
<protein>
    <submittedName>
        <fullName evidence="5">Trafficking protein particle complex subunit 12-like</fullName>
    </submittedName>
</protein>
<dbReference type="PANTHER" id="PTHR21581">
    <property type="entry name" value="D-ALANYL-D-ALANINE CARBOXYPEPTIDASE"/>
    <property type="match status" value="1"/>
</dbReference>
<dbReference type="SMART" id="SM00054">
    <property type="entry name" value="EFh"/>
    <property type="match status" value="3"/>
</dbReference>
<feature type="domain" description="EF-hand" evidence="3">
    <location>
        <begin position="156"/>
        <end position="191"/>
    </location>
</feature>
<feature type="compositionally biased region" description="Polar residues" evidence="2">
    <location>
        <begin position="255"/>
        <end position="282"/>
    </location>
</feature>
<dbReference type="FunFam" id="1.25.40.10:FF:001621">
    <property type="entry name" value="Trafficking protein particle complex 12"/>
    <property type="match status" value="1"/>
</dbReference>
<reference evidence="5" key="1">
    <citation type="submission" date="2025-08" db="UniProtKB">
        <authorList>
            <consortium name="RefSeq"/>
        </authorList>
    </citation>
    <scope>IDENTIFICATION</scope>
</reference>
<dbReference type="InterPro" id="IPR011990">
    <property type="entry name" value="TPR-like_helical_dom_sf"/>
</dbReference>
<dbReference type="PROSITE" id="PS50222">
    <property type="entry name" value="EF_HAND_2"/>
    <property type="match status" value="2"/>
</dbReference>
<dbReference type="InterPro" id="IPR002048">
    <property type="entry name" value="EF_hand_dom"/>
</dbReference>
<keyword evidence="1" id="KW-0802">TPR repeat</keyword>
<dbReference type="SUPFAM" id="SSF47473">
    <property type="entry name" value="EF-hand"/>
    <property type="match status" value="1"/>
</dbReference>
<evidence type="ECO:0000313" key="4">
    <source>
        <dbReference type="Proteomes" id="UP000515163"/>
    </source>
</evidence>
<dbReference type="InterPro" id="IPR019734">
    <property type="entry name" value="TPR_rpt"/>
</dbReference>
<dbReference type="InParanoid" id="A0A6P8HJM8"/>
<name>A0A6P8HJM8_ACTTE</name>
<gene>
    <name evidence="5" type="primary">LOC116291990</name>
</gene>
<dbReference type="Gene3D" id="1.10.238.10">
    <property type="entry name" value="EF-hand"/>
    <property type="match status" value="1"/>
</dbReference>
<dbReference type="AlphaFoldDB" id="A0A6P8HJM8"/>
<dbReference type="Pfam" id="PF14559">
    <property type="entry name" value="TPR_19"/>
    <property type="match status" value="1"/>
</dbReference>
<feature type="domain" description="EF-hand" evidence="3">
    <location>
        <begin position="95"/>
        <end position="130"/>
    </location>
</feature>
<dbReference type="PANTHER" id="PTHR21581:SF6">
    <property type="entry name" value="TRAFFICKING PROTEIN PARTICLE COMPLEX SUBUNIT 12"/>
    <property type="match status" value="1"/>
</dbReference>
<dbReference type="GO" id="GO:0005509">
    <property type="term" value="F:calcium ion binding"/>
    <property type="evidence" value="ECO:0007669"/>
    <property type="project" value="InterPro"/>
</dbReference>
<evidence type="ECO:0000313" key="5">
    <source>
        <dbReference type="RefSeq" id="XP_031555083.1"/>
    </source>
</evidence>
<dbReference type="Gene3D" id="1.25.40.10">
    <property type="entry name" value="Tetratricopeptide repeat domain"/>
    <property type="match status" value="1"/>
</dbReference>
<feature type="region of interest" description="Disordered" evidence="2">
    <location>
        <begin position="329"/>
        <end position="352"/>
    </location>
</feature>
<feature type="region of interest" description="Disordered" evidence="2">
    <location>
        <begin position="238"/>
        <end position="282"/>
    </location>
</feature>
<proteinExistence type="predicted"/>
<keyword evidence="4" id="KW-1185">Reference proteome</keyword>
<dbReference type="GO" id="GO:0005794">
    <property type="term" value="C:Golgi apparatus"/>
    <property type="evidence" value="ECO:0007669"/>
    <property type="project" value="TreeGrafter"/>
</dbReference>
<dbReference type="FunCoup" id="A0A6P8HJM8">
    <property type="interactions" value="2625"/>
</dbReference>
<evidence type="ECO:0000259" key="3">
    <source>
        <dbReference type="PROSITE" id="PS50222"/>
    </source>
</evidence>
<dbReference type="OrthoDB" id="428342at2759"/>
<feature type="repeat" description="TPR" evidence="1">
    <location>
        <begin position="780"/>
        <end position="813"/>
    </location>
</feature>
<feature type="repeat" description="TPR" evidence="1">
    <location>
        <begin position="742"/>
        <end position="775"/>
    </location>
</feature>